<evidence type="ECO:0000313" key="7">
    <source>
        <dbReference type="EMBL" id="PNC18067.1"/>
    </source>
</evidence>
<sequence>MNFMDEEQQIMPEPVQEPAPEKKPDATQAIITGVSPLASLLVGAPVGVNIIAPLVFWLVWKNENPLVEGIGKNVLNSQISWTIYTLAGVLLIPLFIGIPLVIIAWIAWVVLSIINAVKVANGDYNYVMPLTIKFLK</sequence>
<evidence type="ECO:0000256" key="1">
    <source>
        <dbReference type="ARBA" id="ARBA00004141"/>
    </source>
</evidence>
<evidence type="ECO:0000313" key="8">
    <source>
        <dbReference type="Proteomes" id="UP000236000"/>
    </source>
</evidence>
<accession>A0A2N8HDN5</accession>
<dbReference type="EMBL" id="PJKA01000010">
    <property type="protein sequence ID" value="PNC18067.1"/>
    <property type="molecule type" value="Genomic_DNA"/>
</dbReference>
<reference evidence="7 8" key="1">
    <citation type="journal article" date="2017" name="BMC Genomics">
        <title>Genome sequencing of 39 Akkermansia muciniphila isolates reveals its population structure, genomic and functional diverisity, and global distribution in mammalian gut microbiotas.</title>
        <authorList>
            <person name="Guo X."/>
            <person name="Li S."/>
            <person name="Zhang J."/>
            <person name="Wu F."/>
            <person name="Li X."/>
            <person name="Wu D."/>
            <person name="Zhang M."/>
            <person name="Ou Z."/>
            <person name="Jie Z."/>
            <person name="Yan Q."/>
            <person name="Li P."/>
            <person name="Yi J."/>
            <person name="Peng Y."/>
        </authorList>
    </citation>
    <scope>NUCLEOTIDE SEQUENCE [LARGE SCALE GENOMIC DNA]</scope>
    <source>
        <strain evidence="7 8">GP24</strain>
    </source>
</reference>
<evidence type="ECO:0000256" key="4">
    <source>
        <dbReference type="ARBA" id="ARBA00023136"/>
    </source>
</evidence>
<feature type="transmembrane region" description="Helical" evidence="6">
    <location>
        <begin position="81"/>
        <end position="114"/>
    </location>
</feature>
<feature type="transmembrane region" description="Helical" evidence="6">
    <location>
        <begin position="37"/>
        <end position="60"/>
    </location>
</feature>
<comment type="subcellular location">
    <subcellularLocation>
        <location evidence="1">Membrane</location>
        <topology evidence="1">Multi-pass membrane protein</topology>
    </subcellularLocation>
</comment>
<name>A0A2N8HDN5_9BACT</name>
<dbReference type="Pfam" id="PF09685">
    <property type="entry name" value="MamF_MmsF"/>
    <property type="match status" value="1"/>
</dbReference>
<keyword evidence="3 6" id="KW-1133">Transmembrane helix</keyword>
<evidence type="ECO:0000256" key="6">
    <source>
        <dbReference type="SAM" id="Phobius"/>
    </source>
</evidence>
<keyword evidence="2 6" id="KW-0812">Transmembrane</keyword>
<evidence type="ECO:0000256" key="5">
    <source>
        <dbReference type="SAM" id="MobiDB-lite"/>
    </source>
</evidence>
<dbReference type="AlphaFoldDB" id="A0A2N8HDN5"/>
<evidence type="ECO:0000256" key="2">
    <source>
        <dbReference type="ARBA" id="ARBA00022692"/>
    </source>
</evidence>
<protein>
    <submittedName>
        <fullName evidence="7">DUF4870 domain-containing protein</fullName>
    </submittedName>
</protein>
<feature type="region of interest" description="Disordered" evidence="5">
    <location>
        <begin position="1"/>
        <end position="22"/>
    </location>
</feature>
<evidence type="ECO:0000256" key="3">
    <source>
        <dbReference type="ARBA" id="ARBA00022989"/>
    </source>
</evidence>
<dbReference type="InterPro" id="IPR019109">
    <property type="entry name" value="MamF_MmsF"/>
</dbReference>
<keyword evidence="4 6" id="KW-0472">Membrane</keyword>
<organism evidence="7 8">
    <name type="scientific">Akkermansia muciniphila</name>
    <dbReference type="NCBI Taxonomy" id="239935"/>
    <lineage>
        <taxon>Bacteria</taxon>
        <taxon>Pseudomonadati</taxon>
        <taxon>Verrucomicrobiota</taxon>
        <taxon>Verrucomicrobiia</taxon>
        <taxon>Verrucomicrobiales</taxon>
        <taxon>Akkermansiaceae</taxon>
        <taxon>Akkermansia</taxon>
    </lineage>
</organism>
<gene>
    <name evidence="7" type="ORF">CXU22_05360</name>
</gene>
<proteinExistence type="predicted"/>
<comment type="caution">
    <text evidence="7">The sequence shown here is derived from an EMBL/GenBank/DDBJ whole genome shotgun (WGS) entry which is preliminary data.</text>
</comment>
<dbReference type="Proteomes" id="UP000236000">
    <property type="component" value="Unassembled WGS sequence"/>
</dbReference>